<keyword evidence="3" id="KW-1185">Reference proteome</keyword>
<accession>A0A8X6G1D5</accession>
<dbReference type="PROSITE" id="PS51257">
    <property type="entry name" value="PROKAR_LIPOPROTEIN"/>
    <property type="match status" value="1"/>
</dbReference>
<dbReference type="Proteomes" id="UP000887116">
    <property type="component" value="Unassembled WGS sequence"/>
</dbReference>
<evidence type="ECO:0000256" key="1">
    <source>
        <dbReference type="SAM" id="SignalP"/>
    </source>
</evidence>
<keyword evidence="1" id="KW-0732">Signal</keyword>
<feature type="chain" id="PRO_5036491041" evidence="1">
    <location>
        <begin position="23"/>
        <end position="157"/>
    </location>
</feature>
<dbReference type="EMBL" id="BMAO01011207">
    <property type="protein sequence ID" value="GFQ71953.1"/>
    <property type="molecule type" value="Genomic_DNA"/>
</dbReference>
<name>A0A8X6G1D5_TRICU</name>
<protein>
    <submittedName>
        <fullName evidence="2">Uncharacterized protein</fullName>
    </submittedName>
</protein>
<proteinExistence type="predicted"/>
<sequence length="157" mass="18113">MTMRMLSTFLLAAALIFSSCDGNLLKKVFCDDDSLLTEMEKIEKEVPEKFKNPALECMKKNSTKSEGLEFDCNGTTKMITPLFAVMYEDSQMFSDCVLKTLADVDKNLSEEEKKKVDELMEESKKIYVIFKEMEEVVSITPQILWSKFYKTYFVVIS</sequence>
<feature type="signal peptide" evidence="1">
    <location>
        <begin position="1"/>
        <end position="22"/>
    </location>
</feature>
<organism evidence="2 3">
    <name type="scientific">Trichonephila clavata</name>
    <name type="common">Joro spider</name>
    <name type="synonym">Nephila clavata</name>
    <dbReference type="NCBI Taxonomy" id="2740835"/>
    <lineage>
        <taxon>Eukaryota</taxon>
        <taxon>Metazoa</taxon>
        <taxon>Ecdysozoa</taxon>
        <taxon>Arthropoda</taxon>
        <taxon>Chelicerata</taxon>
        <taxon>Arachnida</taxon>
        <taxon>Araneae</taxon>
        <taxon>Araneomorphae</taxon>
        <taxon>Entelegynae</taxon>
        <taxon>Araneoidea</taxon>
        <taxon>Nephilidae</taxon>
        <taxon>Trichonephila</taxon>
    </lineage>
</organism>
<gene>
    <name evidence="2" type="ORF">TNCT_516721</name>
</gene>
<dbReference type="OrthoDB" id="10594860at2759"/>
<evidence type="ECO:0000313" key="3">
    <source>
        <dbReference type="Proteomes" id="UP000887116"/>
    </source>
</evidence>
<evidence type="ECO:0000313" key="2">
    <source>
        <dbReference type="EMBL" id="GFQ71953.1"/>
    </source>
</evidence>
<reference evidence="2" key="1">
    <citation type="submission" date="2020-07" db="EMBL/GenBank/DDBJ databases">
        <title>Multicomponent nature underlies the extraordinary mechanical properties of spider dragline silk.</title>
        <authorList>
            <person name="Kono N."/>
            <person name="Nakamura H."/>
            <person name="Mori M."/>
            <person name="Yoshida Y."/>
            <person name="Ohtoshi R."/>
            <person name="Malay A.D."/>
            <person name="Moran D.A.P."/>
            <person name="Tomita M."/>
            <person name="Numata K."/>
            <person name="Arakawa K."/>
        </authorList>
    </citation>
    <scope>NUCLEOTIDE SEQUENCE</scope>
</reference>
<comment type="caution">
    <text evidence="2">The sequence shown here is derived from an EMBL/GenBank/DDBJ whole genome shotgun (WGS) entry which is preliminary data.</text>
</comment>
<dbReference type="AlphaFoldDB" id="A0A8X6G1D5"/>